<dbReference type="AlphaFoldDB" id="A0AAD9QC30"/>
<gene>
    <name evidence="2" type="ORF">P5673_019267</name>
</gene>
<reference evidence="2" key="2">
    <citation type="journal article" date="2023" name="Science">
        <title>Genomic signatures of disease resistance in endangered staghorn corals.</title>
        <authorList>
            <person name="Vollmer S.V."/>
            <person name="Selwyn J.D."/>
            <person name="Despard B.A."/>
            <person name="Roesel C.L."/>
        </authorList>
    </citation>
    <scope>NUCLEOTIDE SEQUENCE</scope>
    <source>
        <strain evidence="2">K2</strain>
    </source>
</reference>
<organism evidence="2 3">
    <name type="scientific">Acropora cervicornis</name>
    <name type="common">Staghorn coral</name>
    <dbReference type="NCBI Taxonomy" id="6130"/>
    <lineage>
        <taxon>Eukaryota</taxon>
        <taxon>Metazoa</taxon>
        <taxon>Cnidaria</taxon>
        <taxon>Anthozoa</taxon>
        <taxon>Hexacorallia</taxon>
        <taxon>Scleractinia</taxon>
        <taxon>Astrocoeniina</taxon>
        <taxon>Acroporidae</taxon>
        <taxon>Acropora</taxon>
    </lineage>
</organism>
<dbReference type="Proteomes" id="UP001249851">
    <property type="component" value="Unassembled WGS sequence"/>
</dbReference>
<dbReference type="EMBL" id="JARQWQ010000044">
    <property type="protein sequence ID" value="KAK2558547.1"/>
    <property type="molecule type" value="Genomic_DNA"/>
</dbReference>
<evidence type="ECO:0000313" key="2">
    <source>
        <dbReference type="EMBL" id="KAK2558547.1"/>
    </source>
</evidence>
<keyword evidence="1" id="KW-0472">Membrane</keyword>
<reference evidence="2" key="1">
    <citation type="journal article" date="2023" name="G3 (Bethesda)">
        <title>Whole genome assembly and annotation of the endangered Caribbean coral Acropora cervicornis.</title>
        <authorList>
            <person name="Selwyn J.D."/>
            <person name="Vollmer S.V."/>
        </authorList>
    </citation>
    <scope>NUCLEOTIDE SEQUENCE</scope>
    <source>
        <strain evidence="2">K2</strain>
    </source>
</reference>
<feature type="transmembrane region" description="Helical" evidence="1">
    <location>
        <begin position="609"/>
        <end position="633"/>
    </location>
</feature>
<evidence type="ECO:0000313" key="3">
    <source>
        <dbReference type="Proteomes" id="UP001249851"/>
    </source>
</evidence>
<keyword evidence="1" id="KW-0812">Transmembrane</keyword>
<proteinExistence type="predicted"/>
<keyword evidence="1" id="KW-1133">Transmembrane helix</keyword>
<accession>A0AAD9QC30</accession>
<protein>
    <submittedName>
        <fullName evidence="2">Uncharacterized protein</fullName>
    </submittedName>
</protein>
<keyword evidence="3" id="KW-1185">Reference proteome</keyword>
<evidence type="ECO:0000256" key="1">
    <source>
        <dbReference type="SAM" id="Phobius"/>
    </source>
</evidence>
<comment type="caution">
    <text evidence="2">The sequence shown here is derived from an EMBL/GenBank/DDBJ whole genome shotgun (WGS) entry which is preliminary data.</text>
</comment>
<sequence length="676" mass="75002">MEHNTGMFIENIGLTVVNVIPSSLVGVPQNFDITFTVQLNHSQKATSDAYRVLLEIAVPHDRLHDAQIKDSAATDIVTLVNGNDAPSKNSRYNKPNTKVFVFQVAKLPLGQSMTFTFKATTNSPLFPSMFVALPVYLAYATLPFTLSSAEGRKYQHNSDQGTFLTQRPSPFVSVMFQPLAGAFDAGDMVKYDLTIKNTLANSTAYDLSAVITFEALNSSRGYRNCSTGIRTYNVSNQESKLFLNELDPLQEVSCTFTSFLVNRIAPKQRISQTVSLEYYSLSNTSYPQRSSYKELRNASITTKAIDTTVKTSRNAESLQAGDVVNFTFLLQIPECVTNLNVSFTVPTVPRNVIDLERKKKRDLTELLNFRNDVGYRSLVRRSSDVVFALSPLLNESYVKFGNGLTVQSFPNIPSPKENSLEITFGLVENLPGSSPNDTIEIFLKFKTAYEPLVLSGRSVELTALLEFDSGSDVVAKGFLVVGPLLKPLLEINKTVEVFKEEGDSPLLLFNVTIRHTSDSIYHARDLTISDSTQGMDLFDSDMSSKDVLIGCPGANTFGLTFVLPTLKIGETRSFIYVAQFKLGQKEPTTFRISAEVTWKSVQPRKVYDYFALAVLLGLLIGFVIAVVLVVVMIKCCDKGKMAPYYVVTQHCFAISLPLAWIDVVPLKKKTKKQKKP</sequence>
<name>A0AAD9QC30_ACRCE</name>